<accession>A0A840W4Y6</accession>
<evidence type="ECO:0000313" key="4">
    <source>
        <dbReference type="Proteomes" id="UP000579647"/>
    </source>
</evidence>
<reference evidence="3 4" key="1">
    <citation type="submission" date="2020-08" db="EMBL/GenBank/DDBJ databases">
        <title>Sequencing the genomes of 1000 actinobacteria strains.</title>
        <authorList>
            <person name="Klenk H.-P."/>
        </authorList>
    </citation>
    <scope>NUCLEOTIDE SEQUENCE [LARGE SCALE GENOMIC DNA]</scope>
    <source>
        <strain evidence="3 4">DSM 44598</strain>
    </source>
</reference>
<feature type="region of interest" description="Disordered" evidence="1">
    <location>
        <begin position="1"/>
        <end position="21"/>
    </location>
</feature>
<feature type="transmembrane region" description="Helical" evidence="2">
    <location>
        <begin position="43"/>
        <end position="67"/>
    </location>
</feature>
<feature type="compositionally biased region" description="Low complexity" evidence="1">
    <location>
        <begin position="8"/>
        <end position="21"/>
    </location>
</feature>
<dbReference type="EMBL" id="JACHDO010000001">
    <property type="protein sequence ID" value="MBB5491132.1"/>
    <property type="molecule type" value="Genomic_DNA"/>
</dbReference>
<dbReference type="AlphaFoldDB" id="A0A840W4Y6"/>
<evidence type="ECO:0000256" key="2">
    <source>
        <dbReference type="SAM" id="Phobius"/>
    </source>
</evidence>
<proteinExistence type="predicted"/>
<keyword evidence="2" id="KW-0472">Membrane</keyword>
<name>A0A840W4Y6_9ACTN</name>
<keyword evidence="2" id="KW-0812">Transmembrane</keyword>
<comment type="caution">
    <text evidence="3">The sequence shown here is derived from an EMBL/GenBank/DDBJ whole genome shotgun (WGS) entry which is preliminary data.</text>
</comment>
<protein>
    <recommendedName>
        <fullName evidence="5">Neutral zinc metallopeptidase</fullName>
    </recommendedName>
</protein>
<organism evidence="3 4">
    <name type="scientific">Nocardiopsis metallicus</name>
    <dbReference type="NCBI Taxonomy" id="179819"/>
    <lineage>
        <taxon>Bacteria</taxon>
        <taxon>Bacillati</taxon>
        <taxon>Actinomycetota</taxon>
        <taxon>Actinomycetes</taxon>
        <taxon>Streptosporangiales</taxon>
        <taxon>Nocardiopsidaceae</taxon>
        <taxon>Nocardiopsis</taxon>
    </lineage>
</organism>
<gene>
    <name evidence="3" type="ORF">HNR07_002269</name>
</gene>
<evidence type="ECO:0000313" key="3">
    <source>
        <dbReference type="EMBL" id="MBB5491132.1"/>
    </source>
</evidence>
<dbReference type="Proteomes" id="UP000579647">
    <property type="component" value="Unassembled WGS sequence"/>
</dbReference>
<evidence type="ECO:0000256" key="1">
    <source>
        <dbReference type="SAM" id="MobiDB-lite"/>
    </source>
</evidence>
<evidence type="ECO:0008006" key="5">
    <source>
        <dbReference type="Google" id="ProtNLM"/>
    </source>
</evidence>
<sequence length="324" mass="35270">MPREHWVPRPGQYQWPPPQQWGQQWAPQPWYPAPRPRRDKGRAVLAGALAAASVALVALIASVAIVVNTPRQETPTGGADLSTFYDSGLYARPNPAEIDLVDHPLYDVAMPEPIDCPLPALRTGSDDSWEAFANEAGVCLNELWAPVMDELRLVPDLPEITVTDEPLDTDTEDSFTLAYYESDRGLITVVLPNVRQVGEQIPEAHQEDVWLALMGHEYAHHVQYATGILSVSHDLRRTAGSEDDELDTLRRTELQAECMAGAGLRGLTDPGGDALDVVNLHFNGGGDLDTHGTAANRALWLEAGYSSATVGGCNTYGADENEVT</sequence>
<keyword evidence="4" id="KW-1185">Reference proteome</keyword>
<keyword evidence="2" id="KW-1133">Transmembrane helix</keyword>